<keyword evidence="4" id="KW-1185">Reference proteome</keyword>
<feature type="compositionally biased region" description="Polar residues" evidence="1">
    <location>
        <begin position="28"/>
        <end position="40"/>
    </location>
</feature>
<dbReference type="RefSeq" id="WP_195079710.1">
    <property type="nucleotide sequence ID" value="NZ_JAYESH010000011.1"/>
</dbReference>
<accession>A0ABU6ANL2</accession>
<evidence type="ECO:0000256" key="2">
    <source>
        <dbReference type="SAM" id="SignalP"/>
    </source>
</evidence>
<proteinExistence type="predicted"/>
<protein>
    <submittedName>
        <fullName evidence="3">DUF3558 domain-containing protein</fullName>
    </submittedName>
</protein>
<dbReference type="Proteomes" id="UP001348098">
    <property type="component" value="Unassembled WGS sequence"/>
</dbReference>
<evidence type="ECO:0000313" key="4">
    <source>
        <dbReference type="Proteomes" id="UP001348098"/>
    </source>
</evidence>
<reference evidence="3 4" key="1">
    <citation type="submission" date="2023-12" db="EMBL/GenBank/DDBJ databases">
        <title>novel species in genus Nocarida.</title>
        <authorList>
            <person name="Li Z."/>
        </authorList>
    </citation>
    <scope>NUCLEOTIDE SEQUENCE [LARGE SCALE GENOMIC DNA]</scope>
    <source>
        <strain evidence="3 4">CDC186</strain>
    </source>
</reference>
<feature type="region of interest" description="Disordered" evidence="1">
    <location>
        <begin position="23"/>
        <end position="57"/>
    </location>
</feature>
<evidence type="ECO:0000313" key="3">
    <source>
        <dbReference type="EMBL" id="MEB3509037.1"/>
    </source>
</evidence>
<feature type="signal peptide" evidence="2">
    <location>
        <begin position="1"/>
        <end position="19"/>
    </location>
</feature>
<sequence length="208" mass="21392">MKRVLTTGFALIAMVTSLAACSADNSDDTTTSRLPSTSVHPTPSMAASVPPAPAQPDSKKLVRFDPCFEVSDDLVAEAGFDPATRQRSSGEIVTDLLTAVGCSFRRIAVIDGQKTITGNVTVHSTNSPLDQIKSTDKYAVFNTDAVNGRAAALYTVAALPGSCYAAISSADGTLEVSLTAIPGAAPVPAACDQIREVATIFATALGGK</sequence>
<dbReference type="InterPro" id="IPR024520">
    <property type="entry name" value="DUF3558"/>
</dbReference>
<organism evidence="3 4">
    <name type="scientific">Nocardia implantans</name>
    <dbReference type="NCBI Taxonomy" id="3108168"/>
    <lineage>
        <taxon>Bacteria</taxon>
        <taxon>Bacillati</taxon>
        <taxon>Actinomycetota</taxon>
        <taxon>Actinomycetes</taxon>
        <taxon>Mycobacteriales</taxon>
        <taxon>Nocardiaceae</taxon>
        <taxon>Nocardia</taxon>
    </lineage>
</organism>
<comment type="caution">
    <text evidence="3">The sequence shown here is derived from an EMBL/GenBank/DDBJ whole genome shotgun (WGS) entry which is preliminary data.</text>
</comment>
<gene>
    <name evidence="3" type="ORF">U3653_03280</name>
</gene>
<dbReference type="Pfam" id="PF12079">
    <property type="entry name" value="DUF3558"/>
    <property type="match status" value="1"/>
</dbReference>
<dbReference type="EMBL" id="JAYKYQ010000001">
    <property type="protein sequence ID" value="MEB3509037.1"/>
    <property type="molecule type" value="Genomic_DNA"/>
</dbReference>
<keyword evidence="2" id="KW-0732">Signal</keyword>
<evidence type="ECO:0000256" key="1">
    <source>
        <dbReference type="SAM" id="MobiDB-lite"/>
    </source>
</evidence>
<dbReference type="PROSITE" id="PS51257">
    <property type="entry name" value="PROKAR_LIPOPROTEIN"/>
    <property type="match status" value="1"/>
</dbReference>
<feature type="chain" id="PRO_5045254399" evidence="2">
    <location>
        <begin position="20"/>
        <end position="208"/>
    </location>
</feature>
<name>A0ABU6ANL2_9NOCA</name>